<organism evidence="1">
    <name type="scientific">Arundo donax</name>
    <name type="common">Giant reed</name>
    <name type="synonym">Donax arundinaceus</name>
    <dbReference type="NCBI Taxonomy" id="35708"/>
    <lineage>
        <taxon>Eukaryota</taxon>
        <taxon>Viridiplantae</taxon>
        <taxon>Streptophyta</taxon>
        <taxon>Embryophyta</taxon>
        <taxon>Tracheophyta</taxon>
        <taxon>Spermatophyta</taxon>
        <taxon>Magnoliopsida</taxon>
        <taxon>Liliopsida</taxon>
        <taxon>Poales</taxon>
        <taxon>Poaceae</taxon>
        <taxon>PACMAD clade</taxon>
        <taxon>Arundinoideae</taxon>
        <taxon>Arundineae</taxon>
        <taxon>Arundo</taxon>
    </lineage>
</organism>
<sequence>MVSIHAAITIMLLLNIIQQSS</sequence>
<proteinExistence type="predicted"/>
<name>A0A0A9BNA3_ARUDO</name>
<protein>
    <submittedName>
        <fullName evidence="1">Uncharacterized protein</fullName>
    </submittedName>
</protein>
<evidence type="ECO:0000313" key="1">
    <source>
        <dbReference type="EMBL" id="JAD62700.1"/>
    </source>
</evidence>
<dbReference type="EMBL" id="GBRH01235195">
    <property type="protein sequence ID" value="JAD62700.1"/>
    <property type="molecule type" value="Transcribed_RNA"/>
</dbReference>
<reference evidence="1" key="2">
    <citation type="journal article" date="2015" name="Data Brief">
        <title>Shoot transcriptome of the giant reed, Arundo donax.</title>
        <authorList>
            <person name="Barrero R.A."/>
            <person name="Guerrero F.D."/>
            <person name="Moolhuijzen P."/>
            <person name="Goolsby J.A."/>
            <person name="Tidwell J."/>
            <person name="Bellgard S.E."/>
            <person name="Bellgard M.I."/>
        </authorList>
    </citation>
    <scope>NUCLEOTIDE SEQUENCE</scope>
    <source>
        <tissue evidence="1">Shoot tissue taken approximately 20 cm above the soil surface</tissue>
    </source>
</reference>
<accession>A0A0A9BNA3</accession>
<dbReference type="AlphaFoldDB" id="A0A0A9BNA3"/>
<reference evidence="1" key="1">
    <citation type="submission" date="2014-09" db="EMBL/GenBank/DDBJ databases">
        <authorList>
            <person name="Magalhaes I.L.F."/>
            <person name="Oliveira U."/>
            <person name="Santos F.R."/>
            <person name="Vidigal T.H.D.A."/>
            <person name="Brescovit A.D."/>
            <person name="Santos A.J."/>
        </authorList>
    </citation>
    <scope>NUCLEOTIDE SEQUENCE</scope>
    <source>
        <tissue evidence="1">Shoot tissue taken approximately 20 cm above the soil surface</tissue>
    </source>
</reference>